<feature type="transmembrane region" description="Helical" evidence="11">
    <location>
        <begin position="1449"/>
        <end position="1475"/>
    </location>
</feature>
<evidence type="ECO:0000313" key="13">
    <source>
        <dbReference type="Proteomes" id="UP000654075"/>
    </source>
</evidence>
<evidence type="ECO:0000256" key="9">
    <source>
        <dbReference type="ARBA" id="ARBA00023136"/>
    </source>
</evidence>
<keyword evidence="8 11" id="KW-1133">Transmembrane helix</keyword>
<comment type="subcellular location">
    <subcellularLocation>
        <location evidence="1">Cell membrane</location>
        <topology evidence="1">Multi-pass membrane protein</topology>
    </subcellularLocation>
</comment>
<comment type="caution">
    <text evidence="12">The sequence shown here is derived from an EMBL/GenBank/DDBJ whole genome shotgun (WGS) entry which is preliminary data.</text>
</comment>
<evidence type="ECO:0000256" key="4">
    <source>
        <dbReference type="ARBA" id="ARBA00022475"/>
    </source>
</evidence>
<keyword evidence="4" id="KW-1003">Cell membrane</keyword>
<evidence type="ECO:0000256" key="3">
    <source>
        <dbReference type="ARBA" id="ARBA00022448"/>
    </source>
</evidence>
<dbReference type="Pfam" id="PF03083">
    <property type="entry name" value="MtN3_slv"/>
    <property type="match status" value="2"/>
</dbReference>
<proteinExistence type="inferred from homology"/>
<dbReference type="PANTHER" id="PTHR10791:SF30">
    <property type="entry name" value="SUGAR TRANSPORTER SWEET1"/>
    <property type="match status" value="1"/>
</dbReference>
<feature type="transmembrane region" description="Helical" evidence="11">
    <location>
        <begin position="1316"/>
        <end position="1339"/>
    </location>
</feature>
<feature type="transmembrane region" description="Helical" evidence="11">
    <location>
        <begin position="1422"/>
        <end position="1443"/>
    </location>
</feature>
<evidence type="ECO:0000256" key="8">
    <source>
        <dbReference type="ARBA" id="ARBA00022989"/>
    </source>
</evidence>
<dbReference type="OrthoDB" id="448391at2759"/>
<feature type="compositionally biased region" description="Basic and acidic residues" evidence="10">
    <location>
        <begin position="1575"/>
        <end position="1585"/>
    </location>
</feature>
<keyword evidence="5" id="KW-0762">Sugar transport</keyword>
<keyword evidence="3" id="KW-0813">Transport</keyword>
<keyword evidence="7" id="KW-0677">Repeat</keyword>
<feature type="region of interest" description="Disordered" evidence="10">
    <location>
        <begin position="1563"/>
        <end position="1585"/>
    </location>
</feature>
<evidence type="ECO:0000256" key="11">
    <source>
        <dbReference type="SAM" id="Phobius"/>
    </source>
</evidence>
<evidence type="ECO:0000256" key="7">
    <source>
        <dbReference type="ARBA" id="ARBA00022737"/>
    </source>
</evidence>
<keyword evidence="9 11" id="KW-0472">Membrane</keyword>
<gene>
    <name evidence="12" type="ORF">PGLA1383_LOCUS52576</name>
</gene>
<dbReference type="GO" id="GO:0005886">
    <property type="term" value="C:plasma membrane"/>
    <property type="evidence" value="ECO:0007669"/>
    <property type="project" value="UniProtKB-SubCell"/>
</dbReference>
<evidence type="ECO:0000256" key="6">
    <source>
        <dbReference type="ARBA" id="ARBA00022692"/>
    </source>
</evidence>
<feature type="transmembrane region" description="Helical" evidence="11">
    <location>
        <begin position="1360"/>
        <end position="1382"/>
    </location>
</feature>
<sequence length="1585" mass="168457">MVREHASRVLQLQQRRHLAEATFKTWRQACSLGEATKHTTRRDEQLANITAQATQALQDMQQWVLVMMSLRMWKYEVVAQRHENHSLPQARRHVASMRLTAVSFLAASRQGLTVQLVFQLWLSLARHSGMSTSTLRGVAALKELACNALTSQQRKLQLQEVWCAWRSEFEASMQQQQEVSWQEQLSSQVARGEAQLELISSQVSSTLRVLQQSVLLQAALRGWREGHQEVLREAVVRVRGRAAGVLQGLLARLDLGVPTRQPGVQPSVIYLTASLHKDGVRQPIAFIVWSSSLVCVAAVDLGASHEQLQPLARRFRRREVQSVTCWRSTQPPHGAARPGRSAQLPFAGGAAASKSAFQGHLRATAARGSEQVKSLQVRATGFLAEAQQKSVQRFVLQSWRSLCKASFSGCRDEQRFVALLENQSQTMIKIGSWRVWLKVTLESRRQREACALAEQRDWKANCENLCEQIDRATELSALVRAWRDCVVSSAHDRVTAAVLGEQLPGSFWEAARTDGWHRSQRLLQTALQPGERAASLVQLLLRAWRAWAAWATLAFREPLRSASARAQEEPELASAGLCGPSGVERLARLSRSFRWLHCAELRKDAWRAWREVRLAARAILAWRVTSSGTPVAMARLRFRASALLRVPRALRRRLLAEVCFRAWQMKVSRLQQTLGLLSSASQGTEDAHATGLLWAWASRLKARMLRARAARRAAGVSTGPCHGGRPVQAAPSLQAIVEGVLDETLALCILASWRLVSHSARVVKNADIEQRKEEHRDGQQDAREEQEEDDPAGCSELLHLCSALELQNADLAALVGESERDNQRLEAQLERARRNAPGAAARAESLDLEAGTTRFSSFQTPDEMYSAERTDLSSFSESFFVLSVLVLGHLSHAGVAALEEAVLPVGRAVASSVSAAPEAPAAPAASAGPNSENGTLQKQDAAWQTVSPLIKAAVAPGNQTPAALSVPSQPVAATSASPAVASASPAVASAAQASVAQVAAPASVAQVSEAAVAQVAAPAAPPVAAAPVAPVVVVPVAPASPAALAPVVAPVVAAAIAPPVAAAAVAPVVAAPVAPVVVVPVTPAAPAALTAKAAPLAAALAPARVTALLAEPVAAAAPVAPVVAVAPLAPIAAVAPVAPVAAAATDASVASVAPVVAAAPAKRVAAVVAWPVARVVFATAAPAEAVAQAGVAAQVAQVTPVSVAAQIAPAGVPAPVGVVAQVAQVAAPVSPIGVVAPVAQVAAPVSAAPTSVLAALAPAKLTAAVLVAQPVVAAAAAGVVAVAAEGAAEVASSVLAPWQTWHIANVWSDLSYFEQLLTGITFATFIKALCMTGNILVQISPYPQVQRWEHRRCTGEADSAPYVSIAFGGWQWCYYGLFAFFLTKRSGFLILVHSNCLGAVLGTYYTAAFYRHCRMECALQSLRLYLSAVAGLVVLQICALMVLPSDRALFLTGLVSSFCSFVGAISMLVSLPTVLRTKDSRSIPGPLVLANLLSSMVWCVCGWMRADPLIGAPNFVSVLSSSICIYLKFRYPSSELLEDASPMQKIMGKQEVAAINGKMQELEEATEETPLVEESSWKDDTGGTF</sequence>
<evidence type="ECO:0000256" key="5">
    <source>
        <dbReference type="ARBA" id="ARBA00022597"/>
    </source>
</evidence>
<dbReference type="EMBL" id="CAJNNV010031638">
    <property type="protein sequence ID" value="CAE8637187.1"/>
    <property type="molecule type" value="Genomic_DNA"/>
</dbReference>
<evidence type="ECO:0000256" key="2">
    <source>
        <dbReference type="ARBA" id="ARBA00007809"/>
    </source>
</evidence>
<organism evidence="12 13">
    <name type="scientific">Polarella glacialis</name>
    <name type="common">Dinoflagellate</name>
    <dbReference type="NCBI Taxonomy" id="89957"/>
    <lineage>
        <taxon>Eukaryota</taxon>
        <taxon>Sar</taxon>
        <taxon>Alveolata</taxon>
        <taxon>Dinophyceae</taxon>
        <taxon>Suessiales</taxon>
        <taxon>Suessiaceae</taxon>
        <taxon>Polarella</taxon>
    </lineage>
</organism>
<dbReference type="InterPro" id="IPR004316">
    <property type="entry name" value="SWEET_rpt"/>
</dbReference>
<dbReference type="Proteomes" id="UP000654075">
    <property type="component" value="Unassembled WGS sequence"/>
</dbReference>
<dbReference type="PANTHER" id="PTHR10791">
    <property type="entry name" value="RAG1-ACTIVATING PROTEIN 1"/>
    <property type="match status" value="1"/>
</dbReference>
<name>A0A813HI72_POLGL</name>
<feature type="transmembrane region" description="Helical" evidence="11">
    <location>
        <begin position="1388"/>
        <end position="1410"/>
    </location>
</feature>
<feature type="region of interest" description="Disordered" evidence="10">
    <location>
        <begin position="770"/>
        <end position="791"/>
    </location>
</feature>
<feature type="compositionally biased region" description="Polar residues" evidence="10">
    <location>
        <begin position="928"/>
        <end position="940"/>
    </location>
</feature>
<dbReference type="InterPro" id="IPR047664">
    <property type="entry name" value="SWEET"/>
</dbReference>
<evidence type="ECO:0000256" key="10">
    <source>
        <dbReference type="SAM" id="MobiDB-lite"/>
    </source>
</evidence>
<evidence type="ECO:0000313" key="12">
    <source>
        <dbReference type="EMBL" id="CAE8637187.1"/>
    </source>
</evidence>
<evidence type="ECO:0000256" key="1">
    <source>
        <dbReference type="ARBA" id="ARBA00004651"/>
    </source>
</evidence>
<feature type="region of interest" description="Disordered" evidence="10">
    <location>
        <begin position="920"/>
        <end position="940"/>
    </location>
</feature>
<comment type="similarity">
    <text evidence="2">Belongs to the SWEET sugar transporter family.</text>
</comment>
<reference evidence="12" key="1">
    <citation type="submission" date="2021-02" db="EMBL/GenBank/DDBJ databases">
        <authorList>
            <person name="Dougan E. K."/>
            <person name="Rhodes N."/>
            <person name="Thang M."/>
            <person name="Chan C."/>
        </authorList>
    </citation>
    <scope>NUCLEOTIDE SEQUENCE</scope>
</reference>
<evidence type="ECO:0008006" key="14">
    <source>
        <dbReference type="Google" id="ProtNLM"/>
    </source>
</evidence>
<dbReference type="Gene3D" id="1.20.1280.290">
    <property type="match status" value="1"/>
</dbReference>
<accession>A0A813HI72</accession>
<protein>
    <recommendedName>
        <fullName evidence="14">Sugar transporter SWEET1</fullName>
    </recommendedName>
</protein>
<keyword evidence="6 11" id="KW-0812">Transmembrane</keyword>
<dbReference type="GO" id="GO:0051119">
    <property type="term" value="F:sugar transmembrane transporter activity"/>
    <property type="evidence" value="ECO:0007669"/>
    <property type="project" value="InterPro"/>
</dbReference>
<keyword evidence="13" id="KW-1185">Reference proteome</keyword>
<feature type="compositionally biased region" description="Basic and acidic residues" evidence="10">
    <location>
        <begin position="770"/>
        <end position="783"/>
    </location>
</feature>